<sequence>MPVCWLRSLTRITYLCKLIGINESDCYLCLFYHQIKVIANANNELNQLTECLHCGQLGL</sequence>
<name>A0A209AB88_YERIN</name>
<protein>
    <submittedName>
        <fullName evidence="1">Uncharacterized protein</fullName>
    </submittedName>
</protein>
<dbReference type="EMBL" id="NHOI01000002">
    <property type="protein sequence ID" value="OVZ90031.1"/>
    <property type="molecule type" value="Genomic_DNA"/>
</dbReference>
<dbReference type="Proteomes" id="UP000196440">
    <property type="component" value="Unassembled WGS sequence"/>
</dbReference>
<comment type="caution">
    <text evidence="1">The sequence shown here is derived from an EMBL/GenBank/DDBJ whole genome shotgun (WGS) entry which is preliminary data.</text>
</comment>
<accession>A0A209AB88</accession>
<reference evidence="1 2" key="1">
    <citation type="submission" date="2017-05" db="EMBL/GenBank/DDBJ databases">
        <title>Whole genome sequencing of Yersinia kristensenii.</title>
        <authorList>
            <person name="Campioni F."/>
        </authorList>
    </citation>
    <scope>NUCLEOTIDE SEQUENCE [LARGE SCALE GENOMIC DNA]</scope>
    <source>
        <strain evidence="1 2">CFSAN060536</strain>
    </source>
</reference>
<evidence type="ECO:0000313" key="1">
    <source>
        <dbReference type="EMBL" id="OVZ90031.1"/>
    </source>
</evidence>
<gene>
    <name evidence="1" type="ORF">CBW57_01525</name>
</gene>
<dbReference type="AlphaFoldDB" id="A0A209AB88"/>
<evidence type="ECO:0000313" key="2">
    <source>
        <dbReference type="Proteomes" id="UP000196440"/>
    </source>
</evidence>
<organism evidence="1 2">
    <name type="scientific">Yersinia intermedia</name>
    <dbReference type="NCBI Taxonomy" id="631"/>
    <lineage>
        <taxon>Bacteria</taxon>
        <taxon>Pseudomonadati</taxon>
        <taxon>Pseudomonadota</taxon>
        <taxon>Gammaproteobacteria</taxon>
        <taxon>Enterobacterales</taxon>
        <taxon>Yersiniaceae</taxon>
        <taxon>Yersinia</taxon>
    </lineage>
</organism>
<proteinExistence type="predicted"/>